<proteinExistence type="predicted"/>
<dbReference type="EMBL" id="CP017755">
    <property type="protein sequence ID" value="AOZ09671.1"/>
    <property type="molecule type" value="Genomic_DNA"/>
</dbReference>
<name>A0ABN4TTP3_9BURK</name>
<dbReference type="Proteomes" id="UP000177515">
    <property type="component" value="Chromosome 2"/>
</dbReference>
<gene>
    <name evidence="1" type="ORF">BKK80_28565</name>
</gene>
<evidence type="ECO:0000313" key="2">
    <source>
        <dbReference type="Proteomes" id="UP000177515"/>
    </source>
</evidence>
<dbReference type="RefSeq" id="WP_071019570.1">
    <property type="nucleotide sequence ID" value="NZ_CP017755.1"/>
</dbReference>
<evidence type="ECO:0000313" key="1">
    <source>
        <dbReference type="EMBL" id="AOZ09671.1"/>
    </source>
</evidence>
<reference evidence="1 2" key="1">
    <citation type="submission" date="2016-10" db="EMBL/GenBank/DDBJ databases">
        <title>Complete genome sequences of three Cupriavidus strains isolated from various Malaysian environments.</title>
        <authorList>
            <person name="Abdullah A.A.-A."/>
            <person name="Shafie N.A.H."/>
            <person name="Lau N.S."/>
        </authorList>
    </citation>
    <scope>NUCLEOTIDE SEQUENCE [LARGE SCALE GENOMIC DNA]</scope>
    <source>
        <strain evidence="1 2">USMAA1020</strain>
    </source>
</reference>
<organism evidence="1 2">
    <name type="scientific">Cupriavidus malaysiensis</name>
    <dbReference type="NCBI Taxonomy" id="367825"/>
    <lineage>
        <taxon>Bacteria</taxon>
        <taxon>Pseudomonadati</taxon>
        <taxon>Pseudomonadota</taxon>
        <taxon>Betaproteobacteria</taxon>
        <taxon>Burkholderiales</taxon>
        <taxon>Burkholderiaceae</taxon>
        <taxon>Cupriavidus</taxon>
    </lineage>
</organism>
<keyword evidence="2" id="KW-1185">Reference proteome</keyword>
<accession>A0ABN4TTP3</accession>
<evidence type="ECO:0008006" key="3">
    <source>
        <dbReference type="Google" id="ProtNLM"/>
    </source>
</evidence>
<protein>
    <recommendedName>
        <fullName evidence="3">DUF2188 domain-containing protein</fullName>
    </recommendedName>
</protein>
<sequence length="82" mass="9002">MTHHPLTLTDRHRTLVLHVVEDHPGSYCWRIVVEERGCAADCDSTIESPAAYPSHAEAEAACWAAGNRLLDGIRLAGESRAH</sequence>